<name>A0AC35GIS3_9BILA</name>
<reference evidence="2" key="1">
    <citation type="submission" date="2022-11" db="UniProtKB">
        <authorList>
            <consortium name="WormBaseParasite"/>
        </authorList>
    </citation>
    <scope>IDENTIFICATION</scope>
</reference>
<accession>A0AC35GIS3</accession>
<dbReference type="WBParaSite" id="PS1159_v2.g5701.t2">
    <property type="protein sequence ID" value="PS1159_v2.g5701.t2"/>
    <property type="gene ID" value="PS1159_v2.g5701"/>
</dbReference>
<evidence type="ECO:0000313" key="2">
    <source>
        <dbReference type="WBParaSite" id="PS1159_v2.g5701.t2"/>
    </source>
</evidence>
<protein>
    <submittedName>
        <fullName evidence="2">Histone H3</fullName>
    </submittedName>
</protein>
<proteinExistence type="predicted"/>
<sequence length="207" mass="23412">MLRTVKTIDLVNPYPRAVCICHYNNVPYRAQIVAQITSAKINVELVDVGEFLTVTMDQLKVSESDKLSKVPRFAIPCKIVNDKKPNLRLSLDGFERRSTKYLIFGLFFSLASSNSTMARTKQTARKSTGGKAPRKQLATKAARKSAPATGGVKKPHRYRPGTVALREIRRYQKSTELLIRKLPFQRLVREIAQDFKTDLRFQSSAVL</sequence>
<evidence type="ECO:0000313" key="1">
    <source>
        <dbReference type="Proteomes" id="UP000887580"/>
    </source>
</evidence>
<dbReference type="Proteomes" id="UP000887580">
    <property type="component" value="Unplaced"/>
</dbReference>
<organism evidence="1 2">
    <name type="scientific">Panagrolaimus sp. PS1159</name>
    <dbReference type="NCBI Taxonomy" id="55785"/>
    <lineage>
        <taxon>Eukaryota</taxon>
        <taxon>Metazoa</taxon>
        <taxon>Ecdysozoa</taxon>
        <taxon>Nematoda</taxon>
        <taxon>Chromadorea</taxon>
        <taxon>Rhabditida</taxon>
        <taxon>Tylenchina</taxon>
        <taxon>Panagrolaimomorpha</taxon>
        <taxon>Panagrolaimoidea</taxon>
        <taxon>Panagrolaimidae</taxon>
        <taxon>Panagrolaimus</taxon>
    </lineage>
</organism>